<dbReference type="InterPro" id="IPR013320">
    <property type="entry name" value="ConA-like_dom_sf"/>
</dbReference>
<evidence type="ECO:0000256" key="3">
    <source>
        <dbReference type="ARBA" id="ARBA00022525"/>
    </source>
</evidence>
<evidence type="ECO:0000256" key="2">
    <source>
        <dbReference type="ARBA" id="ARBA00006480"/>
    </source>
</evidence>
<dbReference type="InterPro" id="IPR043136">
    <property type="entry name" value="B30.2/SPRY_sf"/>
</dbReference>
<dbReference type="SMR" id="A0A0F6N0C3"/>
<dbReference type="Pfam" id="PF00622">
    <property type="entry name" value="SPRY"/>
    <property type="match status" value="1"/>
</dbReference>
<dbReference type="InterPro" id="IPR048997">
    <property type="entry name" value="Stonustoxin-like_helical"/>
</dbReference>
<dbReference type="InterPro" id="IPR052090">
    <property type="entry name" value="Cytolytic_pore-forming_toxin"/>
</dbReference>
<keyword evidence="3" id="KW-0964">Secreted</keyword>
<evidence type="ECO:0000313" key="8">
    <source>
        <dbReference type="EMBL" id="AHY22717.1"/>
    </source>
</evidence>
<dbReference type="PANTHER" id="PTHR31594:SF16">
    <property type="entry name" value="SI:CH211-281L24.3"/>
    <property type="match status" value="1"/>
</dbReference>
<dbReference type="InterPro" id="IPR006574">
    <property type="entry name" value="PRY"/>
</dbReference>
<dbReference type="PROSITE" id="PS50188">
    <property type="entry name" value="B302_SPRY"/>
    <property type="match status" value="1"/>
</dbReference>
<keyword evidence="5" id="KW-0354">Hemolysis</keyword>
<dbReference type="GO" id="GO:0031640">
    <property type="term" value="P:killing of cells of another organism"/>
    <property type="evidence" value="ECO:0007669"/>
    <property type="project" value="UniProtKB-KW"/>
</dbReference>
<dbReference type="InterPro" id="IPR056072">
    <property type="entry name" value="SNTX_MACPF/CDC-like_dom"/>
</dbReference>
<dbReference type="Gene3D" id="2.60.120.920">
    <property type="match status" value="1"/>
</dbReference>
<dbReference type="InterPro" id="IPR001870">
    <property type="entry name" value="B30.2/SPRY"/>
</dbReference>
<dbReference type="EMBL" id="KF156777">
    <property type="protein sequence ID" value="AHY22717.1"/>
    <property type="molecule type" value="mRNA"/>
</dbReference>
<evidence type="ECO:0000256" key="1">
    <source>
        <dbReference type="ARBA" id="ARBA00004613"/>
    </source>
</evidence>
<dbReference type="InterPro" id="IPR003879">
    <property type="entry name" value="Butyrophylin_SPRY"/>
</dbReference>
<keyword evidence="4" id="KW-0800">Toxin</keyword>
<comment type="similarity">
    <text evidence="2">Belongs to the SNTX/VTX toxin family.</text>
</comment>
<dbReference type="PANTHER" id="PTHR31594">
    <property type="entry name" value="AIG1-TYPE G DOMAIN-CONTAINING PROTEIN"/>
    <property type="match status" value="1"/>
</dbReference>
<name>A0A0F6N0C3_9PERO</name>
<dbReference type="GO" id="GO:0090729">
    <property type="term" value="F:toxin activity"/>
    <property type="evidence" value="ECO:0007669"/>
    <property type="project" value="UniProtKB-KW"/>
</dbReference>
<evidence type="ECO:0000259" key="7">
    <source>
        <dbReference type="PROSITE" id="PS50188"/>
    </source>
</evidence>
<feature type="domain" description="B30.2/SPRY" evidence="7">
    <location>
        <begin position="510"/>
        <end position="704"/>
    </location>
</feature>
<reference evidence="8" key="1">
    <citation type="submission" date="2013-05" db="EMBL/GenBank/DDBJ databases">
        <authorList>
            <person name="Rama J.L.R."/>
            <person name="Villa T.G."/>
            <person name="Bouzas T.M."/>
        </authorList>
    </citation>
    <scope>NUCLEOTIDE SEQUENCE</scope>
</reference>
<evidence type="ECO:0000256" key="5">
    <source>
        <dbReference type="ARBA" id="ARBA00022735"/>
    </source>
</evidence>
<dbReference type="AlphaFoldDB" id="A0A0F6N0C3"/>
<dbReference type="InterPro" id="IPR040581">
    <property type="entry name" value="Thioredoxin_11"/>
</dbReference>
<dbReference type="Pfam" id="PF21109">
    <property type="entry name" value="Stonustoxin_helical"/>
    <property type="match status" value="1"/>
</dbReference>
<dbReference type="Pfam" id="PF24674">
    <property type="entry name" value="MACPF_SNTX"/>
    <property type="match status" value="1"/>
</dbReference>
<evidence type="ECO:0000256" key="4">
    <source>
        <dbReference type="ARBA" id="ARBA00022656"/>
    </source>
</evidence>
<dbReference type="SMART" id="SM00589">
    <property type="entry name" value="PRY"/>
    <property type="match status" value="1"/>
</dbReference>
<accession>A0A0F6N0C3</accession>
<evidence type="ECO:0000256" key="6">
    <source>
        <dbReference type="ARBA" id="ARBA00022852"/>
    </source>
</evidence>
<organism evidence="8">
    <name type="scientific">Echiichthys vipera</name>
    <name type="common">lesser weever</name>
    <dbReference type="NCBI Taxonomy" id="94984"/>
    <lineage>
        <taxon>Eukaryota</taxon>
        <taxon>Metazoa</taxon>
        <taxon>Chordata</taxon>
        <taxon>Craniata</taxon>
        <taxon>Vertebrata</taxon>
        <taxon>Euteleostomi</taxon>
        <taxon>Actinopterygii</taxon>
        <taxon>Neopterygii</taxon>
        <taxon>Teleostei</taxon>
        <taxon>Neoteleostei</taxon>
        <taxon>Acanthomorphata</taxon>
        <taxon>Eupercaria</taxon>
        <taxon>Perciformes</taxon>
        <taxon>Percoidei</taxon>
        <taxon>Trachinidae</taxon>
        <taxon>Echiichthys</taxon>
    </lineage>
</organism>
<proteinExistence type="evidence at transcript level"/>
<comment type="subcellular location">
    <subcellularLocation>
        <location evidence="1">Secreted</location>
    </subcellularLocation>
</comment>
<dbReference type="GO" id="GO:0005576">
    <property type="term" value="C:extracellular region"/>
    <property type="evidence" value="ECO:0007669"/>
    <property type="project" value="UniProtKB-SubCell"/>
</dbReference>
<dbReference type="PRINTS" id="PR01407">
    <property type="entry name" value="BUTYPHLNCDUF"/>
</dbReference>
<dbReference type="SUPFAM" id="SSF49899">
    <property type="entry name" value="Concanavalin A-like lectins/glucanases"/>
    <property type="match status" value="1"/>
</dbReference>
<dbReference type="Pfam" id="PF18078">
    <property type="entry name" value="Thioredoxin_11"/>
    <property type="match status" value="1"/>
</dbReference>
<dbReference type="Pfam" id="PF13765">
    <property type="entry name" value="PRY"/>
    <property type="match status" value="1"/>
</dbReference>
<protein>
    <submittedName>
        <fullName evidence="8">Echiitoxin a-subunit</fullName>
    </submittedName>
</protein>
<keyword evidence="6" id="KW-0204">Cytolysis</keyword>
<sequence length="704" mass="79663">MSSEIMITAALGRPFTLGMLYDARREKLIPGFSLFGDETLKQYTSSEQNPSSEFKIVASDSIKSKSDLMDIEASLGVSFLGGLVEVGGSAKYLNNTKKYKNQSRVTLKYKATTTYQQFKAPPGTVVQQTAVTESGLATHVVTGILYGANAFFVFDSDKSEDSNLQDIEGKMEAVIKKIPTVSIEGFGSVKLTDEEKTLASNLSCKFHGDFILESLPTTFEDAVMTYQKLPEILGSDGYEGVPMKVWLVPLSKFDSKAKQLVREITVGRVRNIHTFLEELHELRRRSNDALDNKIVKQFPLLHDRVSNFQQIFRDYILTIQKKIAVRLPQIRAGTDDENTLENIIAERAKSPFRDQSVKTWLDIIEREIGALKICVDMMEGTQIKVVSNKTELDREVLAPDVKHAVCFVFTSLEPNDYYLKNLSDTLELPDPDSIRETVPSTEKAWCFDTRVIIRMKRKAEEFCENATNTMKDSRNVRFLVAAIRNQKYEGATIYHYKEGSLMTQDYTFSRPPRVGTIKDRSDLLWYACDLTFDPDTAHCCIALSDDNKFAESGKLKKKPDNPLRFELPWQLLCKEGLTGCYYWEVEYTGHICAGVSYIRIPRKGITNIVIGCNQCSWALKHNPKGGPNVVFNQNQKMNLVTVPPLRTQRLGIYLDWRAGTLSYYTVISNSTVEHIYTFHFKFNEPVYPAFGIGKITANGKVRLL</sequence>
<dbReference type="InterPro" id="IPR003877">
    <property type="entry name" value="SPRY_dom"/>
</dbReference>
<dbReference type="SMART" id="SM00449">
    <property type="entry name" value="SPRY"/>
    <property type="match status" value="1"/>
</dbReference>